<dbReference type="InterPro" id="IPR010982">
    <property type="entry name" value="Lambda_DNA-bd_dom_sf"/>
</dbReference>
<accession>A0A563VL72</accession>
<dbReference type="Pfam" id="PF13443">
    <property type="entry name" value="HTH_26"/>
    <property type="match status" value="1"/>
</dbReference>
<reference evidence="2 3" key="1">
    <citation type="submission" date="2019-01" db="EMBL/GenBank/DDBJ databases">
        <authorList>
            <person name="Brito A."/>
        </authorList>
    </citation>
    <scope>NUCLEOTIDE SEQUENCE [LARGE SCALE GENOMIC DNA]</scope>
    <source>
        <strain evidence="2">1</strain>
    </source>
</reference>
<dbReference type="Gene3D" id="1.10.260.40">
    <property type="entry name" value="lambda repressor-like DNA-binding domains"/>
    <property type="match status" value="1"/>
</dbReference>
<evidence type="ECO:0000259" key="1">
    <source>
        <dbReference type="Pfam" id="PF13443"/>
    </source>
</evidence>
<keyword evidence="3" id="KW-1185">Reference proteome</keyword>
<dbReference type="InterPro" id="IPR001387">
    <property type="entry name" value="Cro/C1-type_HTH"/>
</dbReference>
<dbReference type="CDD" id="cd00093">
    <property type="entry name" value="HTH_XRE"/>
    <property type="match status" value="1"/>
</dbReference>
<dbReference type="Proteomes" id="UP000320055">
    <property type="component" value="Unassembled WGS sequence"/>
</dbReference>
<evidence type="ECO:0000313" key="2">
    <source>
        <dbReference type="EMBL" id="VEP12097.1"/>
    </source>
</evidence>
<evidence type="ECO:0000313" key="3">
    <source>
        <dbReference type="Proteomes" id="UP000320055"/>
    </source>
</evidence>
<dbReference type="GO" id="GO:0003677">
    <property type="term" value="F:DNA binding"/>
    <property type="evidence" value="ECO:0007669"/>
    <property type="project" value="InterPro"/>
</dbReference>
<dbReference type="OrthoDB" id="516093at2"/>
<protein>
    <recommendedName>
        <fullName evidence="1">HTH cro/C1-type domain-containing protein</fullName>
    </recommendedName>
</protein>
<dbReference type="AlphaFoldDB" id="A0A563VL72"/>
<feature type="domain" description="HTH cro/C1-type" evidence="1">
    <location>
        <begin position="16"/>
        <end position="85"/>
    </location>
</feature>
<gene>
    <name evidence="2" type="ORF">H1P_1330016</name>
</gene>
<dbReference type="EMBL" id="CAACVJ010000039">
    <property type="protein sequence ID" value="VEP12097.1"/>
    <property type="molecule type" value="Genomic_DNA"/>
</dbReference>
<organism evidence="2 3">
    <name type="scientific">Hyella patelloides LEGE 07179</name>
    <dbReference type="NCBI Taxonomy" id="945734"/>
    <lineage>
        <taxon>Bacteria</taxon>
        <taxon>Bacillati</taxon>
        <taxon>Cyanobacteriota</taxon>
        <taxon>Cyanophyceae</taxon>
        <taxon>Pleurocapsales</taxon>
        <taxon>Hyellaceae</taxon>
        <taxon>Hyella</taxon>
    </lineage>
</organism>
<name>A0A563VL72_9CYAN</name>
<dbReference type="RefSeq" id="WP_144869954.1">
    <property type="nucleotide sequence ID" value="NZ_LR213885.1"/>
</dbReference>
<dbReference type="SUPFAM" id="SSF47413">
    <property type="entry name" value="lambda repressor-like DNA-binding domains"/>
    <property type="match status" value="1"/>
</dbReference>
<proteinExistence type="predicted"/>
<sequence>MSAVLCRWRVAKVFWKLRAVMADRKITNKALAEELGMNPVSISKLKNNEQLPEIGGEALGNICLAITKLSSKDCTPEDLIEYIPD</sequence>